<organism evidence="1 2">
    <name type="scientific">Tilletiaria anomala (strain ATCC 24038 / CBS 436.72 / UBC 951)</name>
    <dbReference type="NCBI Taxonomy" id="1037660"/>
    <lineage>
        <taxon>Eukaryota</taxon>
        <taxon>Fungi</taxon>
        <taxon>Dikarya</taxon>
        <taxon>Basidiomycota</taxon>
        <taxon>Ustilaginomycotina</taxon>
        <taxon>Exobasidiomycetes</taxon>
        <taxon>Georgefischeriales</taxon>
        <taxon>Tilletiariaceae</taxon>
        <taxon>Tilletiaria</taxon>
    </lineage>
</organism>
<sequence length="184" mass="19688">MPLCVPCAALLLHGSHSSIPDLHGLPMGQEQDRVLDGQPHTIPFPNGLCAVQRLQFAEPDKRSSGPASRPPPEQSSLLEVGQTLAIKAGPSRADQSCHAEMQLGLAHILSADCRRMSLYPCESVSLLMYSVRSPLAARNGRIREGAQASESNTVSLPLRDSFGRGLGGGVNLALLVSFRQARRC</sequence>
<dbReference type="RefSeq" id="XP_013245021.1">
    <property type="nucleotide sequence ID" value="XM_013389567.1"/>
</dbReference>
<gene>
    <name evidence="1" type="ORF">K437DRAFT_254561</name>
</gene>
<evidence type="ECO:0000313" key="1">
    <source>
        <dbReference type="EMBL" id="KDN52176.1"/>
    </source>
</evidence>
<dbReference type="EMBL" id="JMSN01000013">
    <property type="protein sequence ID" value="KDN52176.1"/>
    <property type="molecule type" value="Genomic_DNA"/>
</dbReference>
<keyword evidence="2" id="KW-1185">Reference proteome</keyword>
<dbReference type="Proteomes" id="UP000027361">
    <property type="component" value="Unassembled WGS sequence"/>
</dbReference>
<accession>A0A066WEH8</accession>
<evidence type="ECO:0000313" key="2">
    <source>
        <dbReference type="Proteomes" id="UP000027361"/>
    </source>
</evidence>
<dbReference type="GeneID" id="25263905"/>
<proteinExistence type="predicted"/>
<comment type="caution">
    <text evidence="1">The sequence shown here is derived from an EMBL/GenBank/DDBJ whole genome shotgun (WGS) entry which is preliminary data.</text>
</comment>
<protein>
    <submittedName>
        <fullName evidence="1">Uncharacterized protein</fullName>
    </submittedName>
</protein>
<name>A0A066WEH8_TILAU</name>
<dbReference type="HOGENOM" id="CLU_1469203_0_0_1"/>
<dbReference type="AlphaFoldDB" id="A0A066WEH8"/>
<reference evidence="1 2" key="1">
    <citation type="submission" date="2014-05" db="EMBL/GenBank/DDBJ databases">
        <title>Draft genome sequence of a rare smut relative, Tilletiaria anomala UBC 951.</title>
        <authorList>
            <consortium name="DOE Joint Genome Institute"/>
            <person name="Toome M."/>
            <person name="Kuo A."/>
            <person name="Henrissat B."/>
            <person name="Lipzen A."/>
            <person name="Tritt A."/>
            <person name="Yoshinaga Y."/>
            <person name="Zane M."/>
            <person name="Barry K."/>
            <person name="Grigoriev I.V."/>
            <person name="Spatafora J.W."/>
            <person name="Aimea M.C."/>
        </authorList>
    </citation>
    <scope>NUCLEOTIDE SEQUENCE [LARGE SCALE GENOMIC DNA]</scope>
    <source>
        <strain evidence="1 2">UBC 951</strain>
    </source>
</reference>
<dbReference type="InParanoid" id="A0A066WEH8"/>